<accession>A0A3D8IF64</accession>
<protein>
    <submittedName>
        <fullName evidence="1">Uncharacterized protein</fullName>
    </submittedName>
</protein>
<evidence type="ECO:0000313" key="2">
    <source>
        <dbReference type="Proteomes" id="UP000256650"/>
    </source>
</evidence>
<dbReference type="EMBL" id="NXLS01000002">
    <property type="protein sequence ID" value="RDU63812.1"/>
    <property type="molecule type" value="Genomic_DNA"/>
</dbReference>
<evidence type="ECO:0000313" key="1">
    <source>
        <dbReference type="EMBL" id="RDU63812.1"/>
    </source>
</evidence>
<dbReference type="GeneID" id="82535261"/>
<name>A0A3D8IF64_9HELI</name>
<reference evidence="1 2" key="1">
    <citation type="submission" date="2018-04" db="EMBL/GenBank/DDBJ databases">
        <title>Novel Campyloabacter and Helicobacter Species and Strains.</title>
        <authorList>
            <person name="Mannion A.J."/>
            <person name="Shen Z."/>
            <person name="Fox J.G."/>
        </authorList>
    </citation>
    <scope>NUCLEOTIDE SEQUENCE [LARGE SCALE GENOMIC DNA]</scope>
    <source>
        <strain evidence="1 2">MIT 99-5101</strain>
    </source>
</reference>
<keyword evidence="2" id="KW-1185">Reference proteome</keyword>
<dbReference type="RefSeq" id="WP_115551137.1">
    <property type="nucleotide sequence ID" value="NZ_CAOPYK010000007.1"/>
</dbReference>
<dbReference type="Proteomes" id="UP000256650">
    <property type="component" value="Unassembled WGS sequence"/>
</dbReference>
<organism evidence="1 2">
    <name type="scientific">Helicobacter ganmani</name>
    <dbReference type="NCBI Taxonomy" id="60246"/>
    <lineage>
        <taxon>Bacteria</taxon>
        <taxon>Pseudomonadati</taxon>
        <taxon>Campylobacterota</taxon>
        <taxon>Epsilonproteobacteria</taxon>
        <taxon>Campylobacterales</taxon>
        <taxon>Helicobacteraceae</taxon>
        <taxon>Helicobacter</taxon>
    </lineage>
</organism>
<sequence length="148" mass="16491">MYLGKVNDSKHLFANANSNEALAIKNKLSLKDKVELDENGKPKIVNGKFQWNAEYTKELRASANNSVTNFIMANTSFQSFNNRNIVNFTNLASKNVWSSQGSQYAFNNSNSMLERNNGAYYTGSDYLQLNALAESAKLKTAIGEAEVF</sequence>
<proteinExistence type="predicted"/>
<dbReference type="OrthoDB" id="9911466at2"/>
<dbReference type="AlphaFoldDB" id="A0A3D8IF64"/>
<gene>
    <name evidence="1" type="ORF">CQA43_03055</name>
</gene>
<comment type="caution">
    <text evidence="1">The sequence shown here is derived from an EMBL/GenBank/DDBJ whole genome shotgun (WGS) entry which is preliminary data.</text>
</comment>